<dbReference type="EMBL" id="BARV01030875">
    <property type="protein sequence ID" value="GAI32797.1"/>
    <property type="molecule type" value="Genomic_DNA"/>
</dbReference>
<protein>
    <submittedName>
        <fullName evidence="1">Uncharacterized protein</fullName>
    </submittedName>
</protein>
<proteinExistence type="predicted"/>
<dbReference type="GO" id="GO:0042803">
    <property type="term" value="F:protein homodimerization activity"/>
    <property type="evidence" value="ECO:0007669"/>
    <property type="project" value="InterPro"/>
</dbReference>
<dbReference type="GO" id="GO:0006457">
    <property type="term" value="P:protein folding"/>
    <property type="evidence" value="ECO:0007669"/>
    <property type="project" value="InterPro"/>
</dbReference>
<dbReference type="Pfam" id="PF01025">
    <property type="entry name" value="GrpE"/>
    <property type="match status" value="1"/>
</dbReference>
<name>X1MMB9_9ZZZZ</name>
<organism evidence="1">
    <name type="scientific">marine sediment metagenome</name>
    <dbReference type="NCBI Taxonomy" id="412755"/>
    <lineage>
        <taxon>unclassified sequences</taxon>
        <taxon>metagenomes</taxon>
        <taxon>ecological metagenomes</taxon>
    </lineage>
</organism>
<reference evidence="1" key="1">
    <citation type="journal article" date="2014" name="Front. Microbiol.">
        <title>High frequency of phylogenetically diverse reductive dehalogenase-homologous genes in deep subseafloor sedimentary metagenomes.</title>
        <authorList>
            <person name="Kawai M."/>
            <person name="Futagami T."/>
            <person name="Toyoda A."/>
            <person name="Takaki Y."/>
            <person name="Nishi S."/>
            <person name="Hori S."/>
            <person name="Arai W."/>
            <person name="Tsubouchi T."/>
            <person name="Morono Y."/>
            <person name="Uchiyama I."/>
            <person name="Ito T."/>
            <person name="Fujiyama A."/>
            <person name="Inagaki F."/>
            <person name="Takami H."/>
        </authorList>
    </citation>
    <scope>NUCLEOTIDE SEQUENCE</scope>
    <source>
        <strain evidence="1">Expedition CK06-06</strain>
    </source>
</reference>
<sequence>MNIVQQCQQQTAQLVNHDLERHALNPAIETVVALADEIIRADIAKKLTQEFESEVALDLLHEKLHSSAEIARDRLTYLDIKKINPSSSDTAEPDKHNVCVAIETNNKSLHGKISSVLTEGIIYRGKILKQAKVSVYRYTGMNR</sequence>
<accession>X1MMB9</accession>
<dbReference type="GO" id="GO:0051087">
    <property type="term" value="F:protein-folding chaperone binding"/>
    <property type="evidence" value="ECO:0007669"/>
    <property type="project" value="InterPro"/>
</dbReference>
<comment type="caution">
    <text evidence="1">The sequence shown here is derived from an EMBL/GenBank/DDBJ whole genome shotgun (WGS) entry which is preliminary data.</text>
</comment>
<dbReference type="InterPro" id="IPR000740">
    <property type="entry name" value="GrpE"/>
</dbReference>
<gene>
    <name evidence="1" type="ORF">S06H3_48961</name>
</gene>
<dbReference type="AlphaFoldDB" id="X1MMB9"/>
<evidence type="ECO:0000313" key="1">
    <source>
        <dbReference type="EMBL" id="GAI32797.1"/>
    </source>
</evidence>
<dbReference type="GO" id="GO:0000774">
    <property type="term" value="F:adenyl-nucleotide exchange factor activity"/>
    <property type="evidence" value="ECO:0007669"/>
    <property type="project" value="InterPro"/>
</dbReference>